<dbReference type="InterPro" id="IPR000917">
    <property type="entry name" value="Sulfatase_N"/>
</dbReference>
<dbReference type="PANTHER" id="PTHR42693">
    <property type="entry name" value="ARYLSULFATASE FAMILY MEMBER"/>
    <property type="match status" value="1"/>
</dbReference>
<dbReference type="Gene3D" id="3.40.720.10">
    <property type="entry name" value="Alkaline Phosphatase, subunit A"/>
    <property type="match status" value="1"/>
</dbReference>
<dbReference type="Gene3D" id="3.30.1120.10">
    <property type="match status" value="1"/>
</dbReference>
<protein>
    <submittedName>
        <fullName evidence="7">Arylsulfatase A-like enzyme</fullName>
    </submittedName>
</protein>
<keyword evidence="3" id="KW-0378">Hydrolase</keyword>
<comment type="similarity">
    <text evidence="1">Belongs to the sulfatase family.</text>
</comment>
<dbReference type="InterPro" id="IPR024607">
    <property type="entry name" value="Sulfatase_CS"/>
</dbReference>
<dbReference type="GO" id="GO:0004065">
    <property type="term" value="F:arylsulfatase activity"/>
    <property type="evidence" value="ECO:0007669"/>
    <property type="project" value="TreeGrafter"/>
</dbReference>
<feature type="chain" id="PRO_5022156321" evidence="5">
    <location>
        <begin position="22"/>
        <end position="472"/>
    </location>
</feature>
<feature type="signal peptide" evidence="5">
    <location>
        <begin position="1"/>
        <end position="21"/>
    </location>
</feature>
<dbReference type="GO" id="GO:0046872">
    <property type="term" value="F:metal ion binding"/>
    <property type="evidence" value="ECO:0007669"/>
    <property type="project" value="UniProtKB-KW"/>
</dbReference>
<dbReference type="SUPFAM" id="SSF53649">
    <property type="entry name" value="Alkaline phosphatase-like"/>
    <property type="match status" value="1"/>
</dbReference>
<evidence type="ECO:0000256" key="4">
    <source>
        <dbReference type="ARBA" id="ARBA00022837"/>
    </source>
</evidence>
<keyword evidence="4" id="KW-0106">Calcium</keyword>
<dbReference type="AlphaFoldDB" id="A0A562SWM4"/>
<dbReference type="OrthoDB" id="9764377at2"/>
<dbReference type="Proteomes" id="UP000316167">
    <property type="component" value="Unassembled WGS sequence"/>
</dbReference>
<dbReference type="Pfam" id="PF00884">
    <property type="entry name" value="Sulfatase"/>
    <property type="match status" value="1"/>
</dbReference>
<dbReference type="RefSeq" id="WP_144884715.1">
    <property type="nucleotide sequence ID" value="NZ_VLLE01000002.1"/>
</dbReference>
<dbReference type="PROSITE" id="PS00523">
    <property type="entry name" value="SULFATASE_1"/>
    <property type="match status" value="1"/>
</dbReference>
<gene>
    <name evidence="7" type="ORF">IQ13_0805</name>
</gene>
<name>A0A562SWM4_9BACT</name>
<dbReference type="InterPro" id="IPR050738">
    <property type="entry name" value="Sulfatase"/>
</dbReference>
<reference evidence="7 8" key="1">
    <citation type="journal article" date="2015" name="Stand. Genomic Sci.">
        <title>Genomic Encyclopedia of Bacterial and Archaeal Type Strains, Phase III: the genomes of soil and plant-associated and newly described type strains.</title>
        <authorList>
            <person name="Whitman W.B."/>
            <person name="Woyke T."/>
            <person name="Klenk H.P."/>
            <person name="Zhou Y."/>
            <person name="Lilburn T.G."/>
            <person name="Beck B.J."/>
            <person name="De Vos P."/>
            <person name="Vandamme P."/>
            <person name="Eisen J.A."/>
            <person name="Garrity G."/>
            <person name="Hugenholtz P."/>
            <person name="Kyrpides N.C."/>
        </authorList>
    </citation>
    <scope>NUCLEOTIDE SEQUENCE [LARGE SCALE GENOMIC DNA]</scope>
    <source>
        <strain evidence="7 8">CGMCC 1.7271</strain>
    </source>
</reference>
<proteinExistence type="inferred from homology"/>
<accession>A0A562SWM4</accession>
<comment type="caution">
    <text evidence="7">The sequence shown here is derived from an EMBL/GenBank/DDBJ whole genome shotgun (WGS) entry which is preliminary data.</text>
</comment>
<dbReference type="InterPro" id="IPR017850">
    <property type="entry name" value="Alkaline_phosphatase_core_sf"/>
</dbReference>
<keyword evidence="5" id="KW-0732">Signal</keyword>
<evidence type="ECO:0000259" key="6">
    <source>
        <dbReference type="Pfam" id="PF00884"/>
    </source>
</evidence>
<evidence type="ECO:0000256" key="5">
    <source>
        <dbReference type="SAM" id="SignalP"/>
    </source>
</evidence>
<dbReference type="EMBL" id="VLLE01000002">
    <property type="protein sequence ID" value="TWI85642.1"/>
    <property type="molecule type" value="Genomic_DNA"/>
</dbReference>
<sequence length="472" mass="53372">MKPVYSLFLLAFLTASATGTAQTKQPNIIFIFADDLGYGELGCYGQQKIETPNLDALAAKGKKFTQFYSGTSVCAPSRASLMTGLHTGHTPIRGNKQFEPEGQTPLPASTKTFANYLQQNGYATACFGKWGMGFNQNSGDPNKKGFDLFYGYNDQSLAHDFFPPYLWNNHTKVDLSVNKKYDSVYSAALIQQQAVQYINQQNNKPFFMYLSYTLPHGDVIGPHDSLYNYYKQKFNEQPLTGAALKTRPHNMQPEPYPHAQFAAMVGRLDMYVGEIVKAIEAKGLAENTLIIFSSDNGPHRENGGDPEFFNSNGIYRGIKRDLYEGGMRVPFIAYWPNKIKPAVVQKPFALWDMYPTFLELAKIPVAEKIDGISIVPILLNKRKQKQHDYFYWEFHENNGRQAVLWGKWKGVRLDVNKNDDAPVELYDLSTDPSEQNNLAAQYPAVVQKIKQLMKEAHVSNSDWPLLKSEFTK</sequence>
<dbReference type="PANTHER" id="PTHR42693:SF53">
    <property type="entry name" value="ENDO-4-O-SULFATASE"/>
    <property type="match status" value="1"/>
</dbReference>
<dbReference type="CDD" id="cd16145">
    <property type="entry name" value="ARS_like"/>
    <property type="match status" value="1"/>
</dbReference>
<evidence type="ECO:0000256" key="2">
    <source>
        <dbReference type="ARBA" id="ARBA00022723"/>
    </source>
</evidence>
<evidence type="ECO:0000256" key="1">
    <source>
        <dbReference type="ARBA" id="ARBA00008779"/>
    </source>
</evidence>
<evidence type="ECO:0000313" key="8">
    <source>
        <dbReference type="Proteomes" id="UP000316167"/>
    </source>
</evidence>
<keyword evidence="2" id="KW-0479">Metal-binding</keyword>
<evidence type="ECO:0000256" key="3">
    <source>
        <dbReference type="ARBA" id="ARBA00022801"/>
    </source>
</evidence>
<feature type="domain" description="Sulfatase N-terminal" evidence="6">
    <location>
        <begin position="26"/>
        <end position="362"/>
    </location>
</feature>
<evidence type="ECO:0000313" key="7">
    <source>
        <dbReference type="EMBL" id="TWI85642.1"/>
    </source>
</evidence>
<organism evidence="7 8">
    <name type="scientific">Lacibacter cauensis</name>
    <dbReference type="NCBI Taxonomy" id="510947"/>
    <lineage>
        <taxon>Bacteria</taxon>
        <taxon>Pseudomonadati</taxon>
        <taxon>Bacteroidota</taxon>
        <taxon>Chitinophagia</taxon>
        <taxon>Chitinophagales</taxon>
        <taxon>Chitinophagaceae</taxon>
        <taxon>Lacibacter</taxon>
    </lineage>
</organism>
<keyword evidence="8" id="KW-1185">Reference proteome</keyword>